<dbReference type="AlphaFoldDB" id="A0A195FUV2"/>
<keyword evidence="1" id="KW-0472">Membrane</keyword>
<dbReference type="EMBL" id="KQ981276">
    <property type="protein sequence ID" value="KYN43654.1"/>
    <property type="molecule type" value="Genomic_DNA"/>
</dbReference>
<keyword evidence="3" id="KW-1185">Reference proteome</keyword>
<name>A0A195FUV2_9HYME</name>
<accession>A0A195FUV2</accession>
<protein>
    <submittedName>
        <fullName evidence="2">Uncharacterized protein</fullName>
    </submittedName>
</protein>
<feature type="transmembrane region" description="Helical" evidence="1">
    <location>
        <begin position="34"/>
        <end position="55"/>
    </location>
</feature>
<feature type="transmembrane region" description="Helical" evidence="1">
    <location>
        <begin position="62"/>
        <end position="81"/>
    </location>
</feature>
<evidence type="ECO:0000256" key="1">
    <source>
        <dbReference type="SAM" id="Phobius"/>
    </source>
</evidence>
<keyword evidence="1" id="KW-0812">Transmembrane</keyword>
<sequence>LKELNGCLHELSIVDDTLEALGAPKKYQQLRNKIIRIIIGWIVFISLDLSIILYFNFEYSILHTNAFLFFGFFFTHMHYLVYSYPRYVHYLSALIWVSIIRYIGSRFHQVNDRLHVLYSDLFENNADYRGQNGYLLVNHQITGAKNRRRYMWIIM</sequence>
<organism evidence="2 3">
    <name type="scientific">Trachymyrmex septentrionalis</name>
    <dbReference type="NCBI Taxonomy" id="34720"/>
    <lineage>
        <taxon>Eukaryota</taxon>
        <taxon>Metazoa</taxon>
        <taxon>Ecdysozoa</taxon>
        <taxon>Arthropoda</taxon>
        <taxon>Hexapoda</taxon>
        <taxon>Insecta</taxon>
        <taxon>Pterygota</taxon>
        <taxon>Neoptera</taxon>
        <taxon>Endopterygota</taxon>
        <taxon>Hymenoptera</taxon>
        <taxon>Apocrita</taxon>
        <taxon>Aculeata</taxon>
        <taxon>Formicoidea</taxon>
        <taxon>Formicidae</taxon>
        <taxon>Myrmicinae</taxon>
        <taxon>Trachymyrmex</taxon>
    </lineage>
</organism>
<keyword evidence="1" id="KW-1133">Transmembrane helix</keyword>
<dbReference type="Proteomes" id="UP000078541">
    <property type="component" value="Unassembled WGS sequence"/>
</dbReference>
<evidence type="ECO:0000313" key="2">
    <source>
        <dbReference type="EMBL" id="KYN43654.1"/>
    </source>
</evidence>
<proteinExistence type="predicted"/>
<feature type="non-terminal residue" evidence="2">
    <location>
        <position position="1"/>
    </location>
</feature>
<evidence type="ECO:0000313" key="3">
    <source>
        <dbReference type="Proteomes" id="UP000078541"/>
    </source>
</evidence>
<gene>
    <name evidence="2" type="ORF">ALC56_01916</name>
</gene>
<reference evidence="2 3" key="1">
    <citation type="submission" date="2016-03" db="EMBL/GenBank/DDBJ databases">
        <title>Trachymyrmex septentrionalis WGS genome.</title>
        <authorList>
            <person name="Nygaard S."/>
            <person name="Hu H."/>
            <person name="Boomsma J."/>
            <person name="Zhang G."/>
        </authorList>
    </citation>
    <scope>NUCLEOTIDE SEQUENCE [LARGE SCALE GENOMIC DNA]</scope>
    <source>
        <strain evidence="2">Tsep2-gDNA-1</strain>
        <tissue evidence="2">Whole body</tissue>
    </source>
</reference>